<dbReference type="InterPro" id="IPR000868">
    <property type="entry name" value="Isochorismatase-like_dom"/>
</dbReference>
<dbReference type="GO" id="GO:0016787">
    <property type="term" value="F:hydrolase activity"/>
    <property type="evidence" value="ECO:0007669"/>
    <property type="project" value="UniProtKB-KW"/>
</dbReference>
<protein>
    <submittedName>
        <fullName evidence="3">Cysteine hydrolase</fullName>
    </submittedName>
</protein>
<reference evidence="3 4" key="1">
    <citation type="submission" date="2022-11" db="EMBL/GenBank/DDBJ databases">
        <title>Minimal conservation of predation-associated metabolite biosynthetic gene clusters underscores biosynthetic potential of Myxococcota including descriptions for ten novel species: Archangium lansinium sp. nov., Myxococcus landrumus sp. nov., Nannocystis bai.</title>
        <authorList>
            <person name="Ahearne A."/>
            <person name="Stevens C."/>
            <person name="Dowd S."/>
        </authorList>
    </citation>
    <scope>NUCLEOTIDE SEQUENCE [LARGE SCALE GENOMIC DNA]</scope>
    <source>
        <strain evidence="3 4">RJM3</strain>
    </source>
</reference>
<keyword evidence="1 3" id="KW-0378">Hydrolase</keyword>
<evidence type="ECO:0000256" key="1">
    <source>
        <dbReference type="ARBA" id="ARBA00022801"/>
    </source>
</evidence>
<organism evidence="3 4">
    <name type="scientific">Polyangium mundeleinium</name>
    <dbReference type="NCBI Taxonomy" id="2995306"/>
    <lineage>
        <taxon>Bacteria</taxon>
        <taxon>Pseudomonadati</taxon>
        <taxon>Myxococcota</taxon>
        <taxon>Polyangia</taxon>
        <taxon>Polyangiales</taxon>
        <taxon>Polyangiaceae</taxon>
        <taxon>Polyangium</taxon>
    </lineage>
</organism>
<dbReference type="Proteomes" id="UP001221411">
    <property type="component" value="Unassembled WGS sequence"/>
</dbReference>
<dbReference type="InterPro" id="IPR050272">
    <property type="entry name" value="Isochorismatase-like_hydrls"/>
</dbReference>
<dbReference type="PANTHER" id="PTHR43540">
    <property type="entry name" value="PEROXYUREIDOACRYLATE/UREIDOACRYLATE AMIDOHYDROLASE-RELATED"/>
    <property type="match status" value="1"/>
</dbReference>
<feature type="domain" description="Isochorismatase-like" evidence="2">
    <location>
        <begin position="12"/>
        <end position="194"/>
    </location>
</feature>
<name>A0ABT5EUD3_9BACT</name>
<proteinExistence type="predicted"/>
<dbReference type="EMBL" id="JAQNDO010000001">
    <property type="protein sequence ID" value="MDC0745386.1"/>
    <property type="molecule type" value="Genomic_DNA"/>
</dbReference>
<dbReference type="CDD" id="cd00431">
    <property type="entry name" value="cysteine_hydrolases"/>
    <property type="match status" value="1"/>
</dbReference>
<dbReference type="Gene3D" id="3.40.50.850">
    <property type="entry name" value="Isochorismatase-like"/>
    <property type="match status" value="1"/>
</dbReference>
<accession>A0ABT5EUD3</accession>
<dbReference type="SUPFAM" id="SSF52499">
    <property type="entry name" value="Isochorismatase-like hydrolases"/>
    <property type="match status" value="1"/>
</dbReference>
<dbReference type="PANTHER" id="PTHR43540:SF16">
    <property type="entry name" value="ISOCHORISMATASE-LIKE DOMAIN-CONTAINING PROTEIN"/>
    <property type="match status" value="1"/>
</dbReference>
<evidence type="ECO:0000259" key="2">
    <source>
        <dbReference type="Pfam" id="PF00857"/>
    </source>
</evidence>
<dbReference type="InterPro" id="IPR036380">
    <property type="entry name" value="Isochorismatase-like_sf"/>
</dbReference>
<sequence>MTTKLYAPESTGLLFIDPYNDFLSEGGKLFPRLKGSIEANNVLEHLRQIVAAARGAGIRLFVVPHHKSEPNDFATWKHPTPYQLGAAKLQVFQKGSWGAEWHPDFAPKEGDVLIKEHWAQNGFANTDLDHQLKQHGIGRVILIGMVANTCVESTGRYAMELGYHVTLVTDATAAFEPEMLHAAHVFNAPTFAHAIVTTAELLAAL</sequence>
<gene>
    <name evidence="3" type="ORF">POL67_28905</name>
</gene>
<keyword evidence="4" id="KW-1185">Reference proteome</keyword>
<evidence type="ECO:0000313" key="4">
    <source>
        <dbReference type="Proteomes" id="UP001221411"/>
    </source>
</evidence>
<dbReference type="Pfam" id="PF00857">
    <property type="entry name" value="Isochorismatase"/>
    <property type="match status" value="1"/>
</dbReference>
<evidence type="ECO:0000313" key="3">
    <source>
        <dbReference type="EMBL" id="MDC0745386.1"/>
    </source>
</evidence>
<dbReference type="RefSeq" id="WP_271922830.1">
    <property type="nucleotide sequence ID" value="NZ_JAQNDO010000001.1"/>
</dbReference>
<comment type="caution">
    <text evidence="3">The sequence shown here is derived from an EMBL/GenBank/DDBJ whole genome shotgun (WGS) entry which is preliminary data.</text>
</comment>